<protein>
    <submittedName>
        <fullName evidence="1">Uncharacterized protein</fullName>
    </submittedName>
</protein>
<evidence type="ECO:0000313" key="1">
    <source>
        <dbReference type="EMBL" id="KAK5089654.1"/>
    </source>
</evidence>
<reference evidence="1 2" key="1">
    <citation type="submission" date="2023-08" db="EMBL/GenBank/DDBJ databases">
        <title>Black Yeasts Isolated from many extreme environments.</title>
        <authorList>
            <person name="Coleine C."/>
            <person name="Stajich J.E."/>
            <person name="Selbmann L."/>
        </authorList>
    </citation>
    <scope>NUCLEOTIDE SEQUENCE [LARGE SCALE GENOMIC DNA]</scope>
    <source>
        <strain evidence="1 2">CCFEE 5885</strain>
    </source>
</reference>
<gene>
    <name evidence="1" type="ORF">LTR24_006022</name>
</gene>
<comment type="caution">
    <text evidence="1">The sequence shown here is derived from an EMBL/GenBank/DDBJ whole genome shotgun (WGS) entry which is preliminary data.</text>
</comment>
<keyword evidence="2" id="KW-1185">Reference proteome</keyword>
<proteinExistence type="predicted"/>
<sequence length="136" mass="15427">MFSGQYTTHHDGLKQKPILWNLKIKDLKTLSQEPTLSQHQYRIYVRELRQVNSGLNALLYCQLLLHSFAYSKIPPLSMAPCRPAQGSERSLVYVSLINLDVFCETAVDVFRGKAIHAEDLGSIKQCIRFPVIGLVP</sequence>
<evidence type="ECO:0000313" key="2">
    <source>
        <dbReference type="Proteomes" id="UP001345013"/>
    </source>
</evidence>
<dbReference type="Proteomes" id="UP001345013">
    <property type="component" value="Unassembled WGS sequence"/>
</dbReference>
<name>A0ABR0K866_9EURO</name>
<accession>A0ABR0K866</accession>
<dbReference type="EMBL" id="JAVRRG010000073">
    <property type="protein sequence ID" value="KAK5089654.1"/>
    <property type="molecule type" value="Genomic_DNA"/>
</dbReference>
<organism evidence="1 2">
    <name type="scientific">Lithohypha guttulata</name>
    <dbReference type="NCBI Taxonomy" id="1690604"/>
    <lineage>
        <taxon>Eukaryota</taxon>
        <taxon>Fungi</taxon>
        <taxon>Dikarya</taxon>
        <taxon>Ascomycota</taxon>
        <taxon>Pezizomycotina</taxon>
        <taxon>Eurotiomycetes</taxon>
        <taxon>Chaetothyriomycetidae</taxon>
        <taxon>Chaetothyriales</taxon>
        <taxon>Trichomeriaceae</taxon>
        <taxon>Lithohypha</taxon>
    </lineage>
</organism>